<protein>
    <recommendedName>
        <fullName evidence="3">Phage tail protein</fullName>
    </recommendedName>
</protein>
<dbReference type="RefSeq" id="WP_117284118.1">
    <property type="nucleotide sequence ID" value="NZ_JAMTCE010000020.1"/>
</dbReference>
<evidence type="ECO:0000313" key="1">
    <source>
        <dbReference type="EMBL" id="RNL36713.1"/>
    </source>
</evidence>
<accession>A0A3N0API7</accession>
<gene>
    <name evidence="1" type="ORF">DMP10_10445</name>
</gene>
<proteinExistence type="predicted"/>
<organism evidence="1 2">
    <name type="scientific">Adlercreutzia equolifaciens subsp. celatus DSM 18785</name>
    <dbReference type="NCBI Taxonomy" id="1121021"/>
    <lineage>
        <taxon>Bacteria</taxon>
        <taxon>Bacillati</taxon>
        <taxon>Actinomycetota</taxon>
        <taxon>Coriobacteriia</taxon>
        <taxon>Eggerthellales</taxon>
        <taxon>Eggerthellaceae</taxon>
        <taxon>Adlercreutzia</taxon>
    </lineage>
</organism>
<dbReference type="AlphaFoldDB" id="A0A3N0API7"/>
<keyword evidence="2" id="KW-1185">Reference proteome</keyword>
<dbReference type="Proteomes" id="UP000278327">
    <property type="component" value="Unassembled WGS sequence"/>
</dbReference>
<comment type="caution">
    <text evidence="1">The sequence shown here is derived from an EMBL/GenBank/DDBJ whole genome shotgun (WGS) entry which is preliminary data.</text>
</comment>
<dbReference type="EMBL" id="QICA01000020">
    <property type="protein sequence ID" value="RNL36713.1"/>
    <property type="molecule type" value="Genomic_DNA"/>
</dbReference>
<name>A0A3N0API7_9ACTN</name>
<evidence type="ECO:0008006" key="3">
    <source>
        <dbReference type="Google" id="ProtNLM"/>
    </source>
</evidence>
<evidence type="ECO:0000313" key="2">
    <source>
        <dbReference type="Proteomes" id="UP000278327"/>
    </source>
</evidence>
<reference evidence="1 2" key="1">
    <citation type="journal article" date="2019" name="Microbiol. Resour. Announc.">
        <title>Draft Genome Sequences of Type Strains of Gordonibacter faecihominis, Paraeggerthella hongkongensis, Parvibacter caecicola,Slackia equolifaciens, Slackia faecicanis, and Slackia isoflavoniconvertens.</title>
        <authorList>
            <person name="Danylec N."/>
            <person name="Stoll D.A."/>
            <person name="Dotsch A."/>
            <person name="Huch M."/>
        </authorList>
    </citation>
    <scope>NUCLEOTIDE SEQUENCE [LARGE SCALE GENOMIC DNA]</scope>
    <source>
        <strain evidence="1 2">DSM 18785</strain>
    </source>
</reference>
<sequence>MMNHGISVDGYHSLDDFGWRLVNREETPPKLRQTKVTVPYANGALDYTGVYGEAFYDEKQITYTFARDFKNIADMMEGVREFVAWLSGIYNADIRDSMFEEFHNHGSCSGTSWEHAHSGVTAKVKADFDLYPFMVADDESTATLEVGTNYVINEGRPVRITAEPLRDWAKITMGSESVTVRTKQVTSLCLESGMVEIEVDGGGAVITWFEERM</sequence>